<dbReference type="RefSeq" id="WP_352889905.1">
    <property type="nucleotide sequence ID" value="NZ_JBEPIJ010000013.1"/>
</dbReference>
<evidence type="ECO:0000259" key="1">
    <source>
        <dbReference type="Pfam" id="PF13577"/>
    </source>
</evidence>
<dbReference type="SUPFAM" id="SSF54427">
    <property type="entry name" value="NTF2-like"/>
    <property type="match status" value="1"/>
</dbReference>
<evidence type="ECO:0000313" key="2">
    <source>
        <dbReference type="EMBL" id="MES0874629.1"/>
    </source>
</evidence>
<keyword evidence="3" id="KW-1185">Reference proteome</keyword>
<dbReference type="InterPro" id="IPR032710">
    <property type="entry name" value="NTF2-like_dom_sf"/>
</dbReference>
<protein>
    <submittedName>
        <fullName evidence="2">Nuclear transport factor 2 family protein</fullName>
    </submittedName>
</protein>
<organism evidence="2 3">
    <name type="scientific">Sinimarinibacterium thermocellulolyticum</name>
    <dbReference type="NCBI Taxonomy" id="3170016"/>
    <lineage>
        <taxon>Bacteria</taxon>
        <taxon>Pseudomonadati</taxon>
        <taxon>Pseudomonadota</taxon>
        <taxon>Gammaproteobacteria</taxon>
        <taxon>Nevskiales</taxon>
        <taxon>Nevskiaceae</taxon>
        <taxon>Sinimarinibacterium</taxon>
    </lineage>
</organism>
<reference evidence="2 3" key="1">
    <citation type="submission" date="2024-06" db="EMBL/GenBank/DDBJ databases">
        <authorList>
            <person name="Li Z."/>
            <person name="Jiang Y."/>
        </authorList>
    </citation>
    <scope>NUCLEOTIDE SEQUENCE [LARGE SCALE GENOMIC DNA]</scope>
    <source>
        <strain evidence="2 3">HSW-8</strain>
    </source>
</reference>
<dbReference type="Pfam" id="PF13577">
    <property type="entry name" value="SnoaL_4"/>
    <property type="match status" value="1"/>
</dbReference>
<dbReference type="Gene3D" id="3.10.450.50">
    <property type="match status" value="1"/>
</dbReference>
<feature type="domain" description="SnoaL-like" evidence="1">
    <location>
        <begin position="7"/>
        <end position="134"/>
    </location>
</feature>
<dbReference type="EMBL" id="JBEPIJ010000013">
    <property type="protein sequence ID" value="MES0874629.1"/>
    <property type="molecule type" value="Genomic_DNA"/>
</dbReference>
<proteinExistence type="predicted"/>
<dbReference type="InterPro" id="IPR037401">
    <property type="entry name" value="SnoaL-like"/>
</dbReference>
<sequence>MNAAALQRLADRIELEDLVIRYANAIDRRDFDALDAVFLPDAHIDYRAMGGIQGDYPTVKAWLPQALGSFPAYMHLIGNVEFQIDGDTAHGRVACFNPMQVPDPNGGEGETMFLGLWYLDEYRRTVDGWRIARRAEQRCYLHNMPAWMKRALKLV</sequence>
<dbReference type="Proteomes" id="UP001465331">
    <property type="component" value="Unassembled WGS sequence"/>
</dbReference>
<comment type="caution">
    <text evidence="2">The sequence shown here is derived from an EMBL/GenBank/DDBJ whole genome shotgun (WGS) entry which is preliminary data.</text>
</comment>
<accession>A0ABV2ADR9</accession>
<gene>
    <name evidence="2" type="ORF">ABSH63_11515</name>
</gene>
<evidence type="ECO:0000313" key="3">
    <source>
        <dbReference type="Proteomes" id="UP001465331"/>
    </source>
</evidence>
<name>A0ABV2ADR9_9GAMM</name>